<dbReference type="OrthoDB" id="434092at2759"/>
<name>A0A6J1WF76_GALME</name>
<sequence length="284" mass="33509">MRALTSRNRFCGNCAVVLLYFNNFKMTIGVYEDIYNPDSIQGWPLSRTLPGLSIVLILYLVLVKIILPAFMKGKPAYELKNTLKLYNAFQVAYSAYLVFIYTRYALRHGVIVTNCPQGQELQKVIEEIYPYFIAKHLDLLDTVFFILRKKDNQATFLHVYHHTAMVTWTWLHYVHYPTDNFVVVGLLNSFVHVLMYAYYGISSLGPEFAKYIWWKKHLTKIQLVQFILVILNLYYQQKLSPCPIPWYFQYYCTATISCFFVLFMKFYINSYNKQKKISVNSKIN</sequence>
<comment type="catalytic activity">
    <reaction evidence="10">
        <text>a very-long-chain acyl-CoA + malonyl-CoA + H(+) = a very-long-chain 3-oxoacyl-CoA + CO2 + CoA</text>
        <dbReference type="Rhea" id="RHEA:32727"/>
        <dbReference type="ChEBI" id="CHEBI:15378"/>
        <dbReference type="ChEBI" id="CHEBI:16526"/>
        <dbReference type="ChEBI" id="CHEBI:57287"/>
        <dbReference type="ChEBI" id="CHEBI:57384"/>
        <dbReference type="ChEBI" id="CHEBI:90725"/>
        <dbReference type="ChEBI" id="CHEBI:90736"/>
        <dbReference type="EC" id="2.3.1.199"/>
    </reaction>
</comment>
<reference evidence="12" key="1">
    <citation type="submission" date="2025-08" db="UniProtKB">
        <authorList>
            <consortium name="RefSeq"/>
        </authorList>
    </citation>
    <scope>IDENTIFICATION</scope>
    <source>
        <tissue evidence="12">Whole larvae</tissue>
    </source>
</reference>
<dbReference type="KEGG" id="gmw:113512775"/>
<dbReference type="GO" id="GO:0034626">
    <property type="term" value="P:fatty acid elongation, polyunsaturated fatty acid"/>
    <property type="evidence" value="ECO:0007669"/>
    <property type="project" value="TreeGrafter"/>
</dbReference>
<dbReference type="EC" id="2.3.1.199" evidence="10"/>
<dbReference type="PANTHER" id="PTHR11157:SF103">
    <property type="entry name" value="ELONGATION OF VERY LONG CHAIN FATTY ACIDS PROTEIN"/>
    <property type="match status" value="1"/>
</dbReference>
<keyword evidence="4 10" id="KW-0812">Transmembrane</keyword>
<evidence type="ECO:0000256" key="6">
    <source>
        <dbReference type="ARBA" id="ARBA00022989"/>
    </source>
</evidence>
<keyword evidence="6 10" id="KW-1133">Transmembrane helix</keyword>
<evidence type="ECO:0000256" key="7">
    <source>
        <dbReference type="ARBA" id="ARBA00023098"/>
    </source>
</evidence>
<dbReference type="GO" id="GO:0042761">
    <property type="term" value="P:very long-chain fatty acid biosynthetic process"/>
    <property type="evidence" value="ECO:0007669"/>
    <property type="project" value="TreeGrafter"/>
</dbReference>
<evidence type="ECO:0000256" key="8">
    <source>
        <dbReference type="ARBA" id="ARBA00023136"/>
    </source>
</evidence>
<keyword evidence="8 10" id="KW-0472">Membrane</keyword>
<dbReference type="GO" id="GO:0019367">
    <property type="term" value="P:fatty acid elongation, saturated fatty acid"/>
    <property type="evidence" value="ECO:0007669"/>
    <property type="project" value="TreeGrafter"/>
</dbReference>
<dbReference type="AlphaFoldDB" id="A0A6J1WF76"/>
<evidence type="ECO:0000256" key="9">
    <source>
        <dbReference type="ARBA" id="ARBA00023160"/>
    </source>
</evidence>
<dbReference type="GO" id="GO:0030148">
    <property type="term" value="P:sphingolipid biosynthetic process"/>
    <property type="evidence" value="ECO:0007669"/>
    <property type="project" value="TreeGrafter"/>
</dbReference>
<evidence type="ECO:0000256" key="3">
    <source>
        <dbReference type="ARBA" id="ARBA00022679"/>
    </source>
</evidence>
<proteinExistence type="inferred from homology"/>
<dbReference type="RefSeq" id="XP_026752492.2">
    <property type="nucleotide sequence ID" value="XM_026896691.3"/>
</dbReference>
<keyword evidence="9 10" id="KW-0275">Fatty acid biosynthesis</keyword>
<accession>A0A6J1WF76</accession>
<dbReference type="InterPro" id="IPR002076">
    <property type="entry name" value="ELO_fam"/>
</dbReference>
<feature type="transmembrane region" description="Helical" evidence="10">
    <location>
        <begin position="181"/>
        <end position="198"/>
    </location>
</feature>
<comment type="subcellular location">
    <subcellularLocation>
        <location evidence="1">Membrane</location>
        <topology evidence="1">Multi-pass membrane protein</topology>
    </subcellularLocation>
</comment>
<evidence type="ECO:0000256" key="5">
    <source>
        <dbReference type="ARBA" id="ARBA00022832"/>
    </source>
</evidence>
<evidence type="ECO:0000256" key="2">
    <source>
        <dbReference type="ARBA" id="ARBA00022516"/>
    </source>
</evidence>
<protein>
    <recommendedName>
        <fullName evidence="10">Elongation of very long chain fatty acids protein</fullName>
        <ecNumber evidence="10">2.3.1.199</ecNumber>
    </recommendedName>
    <alternativeName>
        <fullName evidence="10">Very-long-chain 3-oxoacyl-CoA synthase</fullName>
    </alternativeName>
</protein>
<feature type="transmembrane region" description="Helical" evidence="10">
    <location>
        <begin position="247"/>
        <end position="268"/>
    </location>
</feature>
<evidence type="ECO:0000256" key="4">
    <source>
        <dbReference type="ARBA" id="ARBA00022692"/>
    </source>
</evidence>
<dbReference type="GO" id="GO:0034625">
    <property type="term" value="P:fatty acid elongation, monounsaturated fatty acid"/>
    <property type="evidence" value="ECO:0007669"/>
    <property type="project" value="TreeGrafter"/>
</dbReference>
<keyword evidence="3 10" id="KW-0808">Transferase</keyword>
<evidence type="ECO:0000313" key="12">
    <source>
        <dbReference type="RefSeq" id="XP_026752492.2"/>
    </source>
</evidence>
<dbReference type="GO" id="GO:0005789">
    <property type="term" value="C:endoplasmic reticulum membrane"/>
    <property type="evidence" value="ECO:0007669"/>
    <property type="project" value="TreeGrafter"/>
</dbReference>
<comment type="similarity">
    <text evidence="10">Belongs to the ELO family.</text>
</comment>
<keyword evidence="7 10" id="KW-0443">Lipid metabolism</keyword>
<evidence type="ECO:0000313" key="11">
    <source>
        <dbReference type="Proteomes" id="UP001652740"/>
    </source>
</evidence>
<dbReference type="GO" id="GO:0009922">
    <property type="term" value="F:fatty acid elongase activity"/>
    <property type="evidence" value="ECO:0007669"/>
    <property type="project" value="UniProtKB-EC"/>
</dbReference>
<keyword evidence="11" id="KW-1185">Reference proteome</keyword>
<dbReference type="Proteomes" id="UP001652740">
    <property type="component" value="Unplaced"/>
</dbReference>
<comment type="caution">
    <text evidence="10">Lacks conserved residue(s) required for the propagation of feature annotation.</text>
</comment>
<dbReference type="Pfam" id="PF01151">
    <property type="entry name" value="ELO"/>
    <property type="match status" value="1"/>
</dbReference>
<evidence type="ECO:0000256" key="10">
    <source>
        <dbReference type="RuleBase" id="RU361115"/>
    </source>
</evidence>
<evidence type="ECO:0000256" key="1">
    <source>
        <dbReference type="ARBA" id="ARBA00004141"/>
    </source>
</evidence>
<keyword evidence="2 10" id="KW-0444">Lipid biosynthesis</keyword>
<keyword evidence="5 10" id="KW-0276">Fatty acid metabolism</keyword>
<dbReference type="GeneID" id="113512775"/>
<gene>
    <name evidence="12" type="primary">LOC113512775</name>
</gene>
<dbReference type="InParanoid" id="A0A6J1WF76"/>
<feature type="transmembrane region" description="Helical" evidence="10">
    <location>
        <begin position="51"/>
        <end position="71"/>
    </location>
</feature>
<organism evidence="11 12">
    <name type="scientific">Galleria mellonella</name>
    <name type="common">Greater wax moth</name>
    <dbReference type="NCBI Taxonomy" id="7137"/>
    <lineage>
        <taxon>Eukaryota</taxon>
        <taxon>Metazoa</taxon>
        <taxon>Ecdysozoa</taxon>
        <taxon>Arthropoda</taxon>
        <taxon>Hexapoda</taxon>
        <taxon>Insecta</taxon>
        <taxon>Pterygota</taxon>
        <taxon>Neoptera</taxon>
        <taxon>Endopterygota</taxon>
        <taxon>Lepidoptera</taxon>
        <taxon>Glossata</taxon>
        <taxon>Ditrysia</taxon>
        <taxon>Pyraloidea</taxon>
        <taxon>Pyralidae</taxon>
        <taxon>Galleriinae</taxon>
        <taxon>Galleria</taxon>
    </lineage>
</organism>
<dbReference type="PANTHER" id="PTHR11157">
    <property type="entry name" value="FATTY ACID ACYL TRANSFERASE-RELATED"/>
    <property type="match status" value="1"/>
</dbReference>
<feature type="transmembrane region" description="Helical" evidence="10">
    <location>
        <begin position="83"/>
        <end position="102"/>
    </location>
</feature>